<evidence type="ECO:0000259" key="2">
    <source>
        <dbReference type="Pfam" id="PF02698"/>
    </source>
</evidence>
<evidence type="ECO:0000313" key="4">
    <source>
        <dbReference type="Proteomes" id="UP000236845"/>
    </source>
</evidence>
<gene>
    <name evidence="3" type="ORF">COT26_03285</name>
</gene>
<dbReference type="GO" id="GO:0000270">
    <property type="term" value="P:peptidoglycan metabolic process"/>
    <property type="evidence" value="ECO:0007669"/>
    <property type="project" value="TreeGrafter"/>
</dbReference>
<dbReference type="InterPro" id="IPR051599">
    <property type="entry name" value="Cell_Envelope_Assoc"/>
</dbReference>
<dbReference type="Gene3D" id="3.40.50.620">
    <property type="entry name" value="HUPs"/>
    <property type="match status" value="1"/>
</dbReference>
<feature type="domain" description="DUF218" evidence="2">
    <location>
        <begin position="53"/>
        <end position="205"/>
    </location>
</feature>
<dbReference type="EMBL" id="PEXW01000069">
    <property type="protein sequence ID" value="PIS40448.1"/>
    <property type="molecule type" value="Genomic_DNA"/>
</dbReference>
<protein>
    <recommendedName>
        <fullName evidence="2">DUF218 domain-containing protein</fullName>
    </recommendedName>
</protein>
<evidence type="ECO:0000256" key="1">
    <source>
        <dbReference type="SAM" id="Phobius"/>
    </source>
</evidence>
<dbReference type="InterPro" id="IPR003848">
    <property type="entry name" value="DUF218"/>
</dbReference>
<dbReference type="Proteomes" id="UP000236845">
    <property type="component" value="Unassembled WGS sequence"/>
</dbReference>
<feature type="transmembrane region" description="Helical" evidence="1">
    <location>
        <begin position="12"/>
        <end position="32"/>
    </location>
</feature>
<keyword evidence="1" id="KW-1133">Transmembrane helix</keyword>
<comment type="caution">
    <text evidence="3">The sequence shown here is derived from an EMBL/GenBank/DDBJ whole genome shotgun (WGS) entry which is preliminary data.</text>
</comment>
<keyword evidence="1" id="KW-0812">Transmembrane</keyword>
<accession>A0A2H0YPP9</accession>
<keyword evidence="1" id="KW-0472">Membrane</keyword>
<organism evidence="3 4">
    <name type="scientific">Candidatus Kerfeldbacteria bacterium CG08_land_8_20_14_0_20_43_14</name>
    <dbReference type="NCBI Taxonomy" id="2014246"/>
    <lineage>
        <taxon>Bacteria</taxon>
        <taxon>Candidatus Kerfeldiibacteriota</taxon>
    </lineage>
</organism>
<dbReference type="CDD" id="cd06259">
    <property type="entry name" value="YdcF-like"/>
    <property type="match status" value="1"/>
</dbReference>
<name>A0A2H0YPP9_9BACT</name>
<dbReference type="PANTHER" id="PTHR30336">
    <property type="entry name" value="INNER MEMBRANE PROTEIN, PROBABLE PERMEASE"/>
    <property type="match status" value="1"/>
</dbReference>
<proteinExistence type="predicted"/>
<dbReference type="AlphaFoldDB" id="A0A2H0YPP9"/>
<reference evidence="4" key="1">
    <citation type="submission" date="2017-09" db="EMBL/GenBank/DDBJ databases">
        <title>Depth-based differentiation of microbial function through sediment-hosted aquifers and enrichment of novel symbionts in the deep terrestrial subsurface.</title>
        <authorList>
            <person name="Probst A.J."/>
            <person name="Ladd B."/>
            <person name="Jarett J.K."/>
            <person name="Geller-Mcgrath D.E."/>
            <person name="Sieber C.M.K."/>
            <person name="Emerson J.B."/>
            <person name="Anantharaman K."/>
            <person name="Thomas B.C."/>
            <person name="Malmstrom R."/>
            <person name="Stieglmeier M."/>
            <person name="Klingl A."/>
            <person name="Woyke T."/>
            <person name="Ryan C.M."/>
            <person name="Banfield J.F."/>
        </authorList>
    </citation>
    <scope>NUCLEOTIDE SEQUENCE [LARGE SCALE GENOMIC DNA]</scope>
</reference>
<dbReference type="GO" id="GO:0005886">
    <property type="term" value="C:plasma membrane"/>
    <property type="evidence" value="ECO:0007669"/>
    <property type="project" value="TreeGrafter"/>
</dbReference>
<dbReference type="PANTHER" id="PTHR30336:SF4">
    <property type="entry name" value="ENVELOPE BIOGENESIS FACTOR ELYC"/>
    <property type="match status" value="1"/>
</dbReference>
<sequence>MDTQKFQPVSRLRYYIIALFGILTVFFLLAGFTDVNAGLSKVWLTQNPLQKADALVILGGGINAKTGEMSIKTEERTLSGAELFKNDVAPIVIVAGGKVGKNPYPEAPAMAELLMLKGVPFESIVQEDQSENTWENAQNVIAITRANNWKKLIVLTSDFHTYRACKFFREQGVDIICRSADRNVINQHTFKRRILGSKAVLREFAANCYYWLKGK</sequence>
<dbReference type="Pfam" id="PF02698">
    <property type="entry name" value="DUF218"/>
    <property type="match status" value="1"/>
</dbReference>
<dbReference type="InterPro" id="IPR014729">
    <property type="entry name" value="Rossmann-like_a/b/a_fold"/>
</dbReference>
<dbReference type="GO" id="GO:0043164">
    <property type="term" value="P:Gram-negative-bacterium-type cell wall biogenesis"/>
    <property type="evidence" value="ECO:0007669"/>
    <property type="project" value="TreeGrafter"/>
</dbReference>
<evidence type="ECO:0000313" key="3">
    <source>
        <dbReference type="EMBL" id="PIS40448.1"/>
    </source>
</evidence>